<keyword evidence="3" id="KW-1185">Reference proteome</keyword>
<evidence type="ECO:0000256" key="1">
    <source>
        <dbReference type="SAM" id="MobiDB-lite"/>
    </source>
</evidence>
<evidence type="ECO:0000313" key="3">
    <source>
        <dbReference type="Proteomes" id="UP001151760"/>
    </source>
</evidence>
<accession>A0ABQ4WEE2</accession>
<evidence type="ECO:0000313" key="2">
    <source>
        <dbReference type="EMBL" id="GJS51243.1"/>
    </source>
</evidence>
<sequence length="144" mass="16522">MCSFSMGGIYRFDCACSRCFYVIPFLPPKFQKKSSNLDHFNDPSSPRPPPEPPDVEICFDVEPDTTVKNDFDELNEDECFDPGVRLMFLQMLKMTITFPSHLSFEFFYRISPTLRFLLYFSPPGVKTAFLTLTYPLRAGDISSG</sequence>
<name>A0ABQ4WEE2_9ASTR</name>
<proteinExistence type="predicted"/>
<comment type="caution">
    <text evidence="2">The sequence shown here is derived from an EMBL/GenBank/DDBJ whole genome shotgun (WGS) entry which is preliminary data.</text>
</comment>
<reference evidence="2" key="1">
    <citation type="journal article" date="2022" name="Int. J. Mol. Sci.">
        <title>Draft Genome of Tanacetum Coccineum: Genomic Comparison of Closely Related Tanacetum-Family Plants.</title>
        <authorList>
            <person name="Yamashiro T."/>
            <person name="Shiraishi A."/>
            <person name="Nakayama K."/>
            <person name="Satake H."/>
        </authorList>
    </citation>
    <scope>NUCLEOTIDE SEQUENCE</scope>
</reference>
<gene>
    <name evidence="2" type="ORF">Tco_0624605</name>
</gene>
<dbReference type="Proteomes" id="UP001151760">
    <property type="component" value="Unassembled WGS sequence"/>
</dbReference>
<feature type="region of interest" description="Disordered" evidence="1">
    <location>
        <begin position="36"/>
        <end position="55"/>
    </location>
</feature>
<dbReference type="EMBL" id="BQNB010008572">
    <property type="protein sequence ID" value="GJS51243.1"/>
    <property type="molecule type" value="Genomic_DNA"/>
</dbReference>
<protein>
    <submittedName>
        <fullName evidence="2">Uncharacterized protein</fullName>
    </submittedName>
</protein>
<reference evidence="2" key="2">
    <citation type="submission" date="2022-01" db="EMBL/GenBank/DDBJ databases">
        <authorList>
            <person name="Yamashiro T."/>
            <person name="Shiraishi A."/>
            <person name="Satake H."/>
            <person name="Nakayama K."/>
        </authorList>
    </citation>
    <scope>NUCLEOTIDE SEQUENCE</scope>
</reference>
<organism evidence="2 3">
    <name type="scientific">Tanacetum coccineum</name>
    <dbReference type="NCBI Taxonomy" id="301880"/>
    <lineage>
        <taxon>Eukaryota</taxon>
        <taxon>Viridiplantae</taxon>
        <taxon>Streptophyta</taxon>
        <taxon>Embryophyta</taxon>
        <taxon>Tracheophyta</taxon>
        <taxon>Spermatophyta</taxon>
        <taxon>Magnoliopsida</taxon>
        <taxon>eudicotyledons</taxon>
        <taxon>Gunneridae</taxon>
        <taxon>Pentapetalae</taxon>
        <taxon>asterids</taxon>
        <taxon>campanulids</taxon>
        <taxon>Asterales</taxon>
        <taxon>Asteraceae</taxon>
        <taxon>Asteroideae</taxon>
        <taxon>Anthemideae</taxon>
        <taxon>Anthemidinae</taxon>
        <taxon>Tanacetum</taxon>
    </lineage>
</organism>